<evidence type="ECO:0000256" key="4">
    <source>
        <dbReference type="ARBA" id="ARBA00023125"/>
    </source>
</evidence>
<dbReference type="PROSITE" id="PS01063">
    <property type="entry name" value="SIGMA70_ECF"/>
    <property type="match status" value="1"/>
</dbReference>
<evidence type="ECO:0000259" key="7">
    <source>
        <dbReference type="Pfam" id="PF04542"/>
    </source>
</evidence>
<dbReference type="PANTHER" id="PTHR43133">
    <property type="entry name" value="RNA POLYMERASE ECF-TYPE SIGMA FACTO"/>
    <property type="match status" value="1"/>
</dbReference>
<name>A0A7Y2E8J3_UNCEI</name>
<dbReference type="SUPFAM" id="SSF88659">
    <property type="entry name" value="Sigma3 and sigma4 domains of RNA polymerase sigma factors"/>
    <property type="match status" value="1"/>
</dbReference>
<evidence type="ECO:0000256" key="6">
    <source>
        <dbReference type="RuleBase" id="RU000716"/>
    </source>
</evidence>
<dbReference type="Gene3D" id="1.10.1740.10">
    <property type="match status" value="1"/>
</dbReference>
<keyword evidence="5 6" id="KW-0804">Transcription</keyword>
<evidence type="ECO:0000256" key="5">
    <source>
        <dbReference type="ARBA" id="ARBA00023163"/>
    </source>
</evidence>
<evidence type="ECO:0000259" key="8">
    <source>
        <dbReference type="Pfam" id="PF08281"/>
    </source>
</evidence>
<comment type="similarity">
    <text evidence="1 6">Belongs to the sigma-70 factor family. ECF subfamily.</text>
</comment>
<comment type="caution">
    <text evidence="9">The sequence shown here is derived from an EMBL/GenBank/DDBJ whole genome shotgun (WGS) entry which is preliminary data.</text>
</comment>
<dbReference type="GO" id="GO:0006352">
    <property type="term" value="P:DNA-templated transcription initiation"/>
    <property type="evidence" value="ECO:0007669"/>
    <property type="project" value="InterPro"/>
</dbReference>
<dbReference type="Proteomes" id="UP000547674">
    <property type="component" value="Unassembled WGS sequence"/>
</dbReference>
<sequence>MSSLEAILKPQAFFRDMPDEDLMDHVVTGSEAAFSCLVDRYKNRLQNVIYRYTRDFQRAEDLTQEAFVRVYLHRERYRKTGKFSTWIFTIAVNLAKNEVRRKVRLRGVMSLDHLKELLGTSESFLKDDKPETDRSIERDQTSSVISQAIAKLPEVYRDALVLRDIQELSYEEIGEILDIPGGTVRSRINRARLMLKDKLKSFARSELST</sequence>
<keyword evidence="4 6" id="KW-0238">DNA-binding</keyword>
<dbReference type="InterPro" id="IPR013324">
    <property type="entry name" value="RNA_pol_sigma_r3/r4-like"/>
</dbReference>
<dbReference type="Pfam" id="PF08281">
    <property type="entry name" value="Sigma70_r4_2"/>
    <property type="match status" value="1"/>
</dbReference>
<accession>A0A7Y2E8J3</accession>
<dbReference type="InterPro" id="IPR036388">
    <property type="entry name" value="WH-like_DNA-bd_sf"/>
</dbReference>
<organism evidence="9 10">
    <name type="scientific">Eiseniibacteriota bacterium</name>
    <dbReference type="NCBI Taxonomy" id="2212470"/>
    <lineage>
        <taxon>Bacteria</taxon>
        <taxon>Candidatus Eiseniibacteriota</taxon>
    </lineage>
</organism>
<feature type="domain" description="RNA polymerase sigma factor 70 region 4 type 2" evidence="8">
    <location>
        <begin position="145"/>
        <end position="195"/>
    </location>
</feature>
<dbReference type="InterPro" id="IPR013325">
    <property type="entry name" value="RNA_pol_sigma_r2"/>
</dbReference>
<dbReference type="InterPro" id="IPR000838">
    <property type="entry name" value="RNA_pol_sigma70_ECF_CS"/>
</dbReference>
<dbReference type="AlphaFoldDB" id="A0A7Y2E8J3"/>
<dbReference type="GO" id="GO:0016987">
    <property type="term" value="F:sigma factor activity"/>
    <property type="evidence" value="ECO:0007669"/>
    <property type="project" value="UniProtKB-KW"/>
</dbReference>
<reference evidence="9 10" key="1">
    <citation type="submission" date="2020-03" db="EMBL/GenBank/DDBJ databases">
        <title>Metabolic flexibility allows generalist bacteria to become dominant in a frequently disturbed ecosystem.</title>
        <authorList>
            <person name="Chen Y.-J."/>
            <person name="Leung P.M."/>
            <person name="Bay S.K."/>
            <person name="Hugenholtz P."/>
            <person name="Kessler A.J."/>
            <person name="Shelley G."/>
            <person name="Waite D.W."/>
            <person name="Cook P.L."/>
            <person name="Greening C."/>
        </authorList>
    </citation>
    <scope>NUCLEOTIDE SEQUENCE [LARGE SCALE GENOMIC DNA]</scope>
    <source>
        <strain evidence="9">SS_bin_28</strain>
    </source>
</reference>
<evidence type="ECO:0000256" key="3">
    <source>
        <dbReference type="ARBA" id="ARBA00023082"/>
    </source>
</evidence>
<evidence type="ECO:0000313" key="9">
    <source>
        <dbReference type="EMBL" id="NNF06302.1"/>
    </source>
</evidence>
<evidence type="ECO:0000256" key="2">
    <source>
        <dbReference type="ARBA" id="ARBA00023015"/>
    </source>
</evidence>
<feature type="domain" description="RNA polymerase sigma-70 region 2" evidence="7">
    <location>
        <begin position="37"/>
        <end position="104"/>
    </location>
</feature>
<dbReference type="Pfam" id="PF04542">
    <property type="entry name" value="Sigma70_r2"/>
    <property type="match status" value="1"/>
</dbReference>
<evidence type="ECO:0000313" key="10">
    <source>
        <dbReference type="Proteomes" id="UP000547674"/>
    </source>
</evidence>
<gene>
    <name evidence="9" type="ORF">HKN21_06050</name>
</gene>
<keyword evidence="3 6" id="KW-0731">Sigma factor</keyword>
<evidence type="ECO:0000256" key="1">
    <source>
        <dbReference type="ARBA" id="ARBA00010641"/>
    </source>
</evidence>
<keyword evidence="2 6" id="KW-0805">Transcription regulation</keyword>
<dbReference type="InterPro" id="IPR039425">
    <property type="entry name" value="RNA_pol_sigma-70-like"/>
</dbReference>
<dbReference type="CDD" id="cd06171">
    <property type="entry name" value="Sigma70_r4"/>
    <property type="match status" value="1"/>
</dbReference>
<dbReference type="InterPro" id="IPR014284">
    <property type="entry name" value="RNA_pol_sigma-70_dom"/>
</dbReference>
<protein>
    <recommendedName>
        <fullName evidence="6">RNA polymerase sigma factor</fullName>
    </recommendedName>
</protein>
<dbReference type="NCBIfam" id="TIGR02937">
    <property type="entry name" value="sigma70-ECF"/>
    <property type="match status" value="1"/>
</dbReference>
<dbReference type="InterPro" id="IPR007627">
    <property type="entry name" value="RNA_pol_sigma70_r2"/>
</dbReference>
<dbReference type="PANTHER" id="PTHR43133:SF51">
    <property type="entry name" value="RNA POLYMERASE SIGMA FACTOR"/>
    <property type="match status" value="1"/>
</dbReference>
<dbReference type="EMBL" id="JABDJR010000227">
    <property type="protein sequence ID" value="NNF06302.1"/>
    <property type="molecule type" value="Genomic_DNA"/>
</dbReference>
<dbReference type="Gene3D" id="1.10.10.10">
    <property type="entry name" value="Winged helix-like DNA-binding domain superfamily/Winged helix DNA-binding domain"/>
    <property type="match status" value="1"/>
</dbReference>
<dbReference type="GO" id="GO:0003677">
    <property type="term" value="F:DNA binding"/>
    <property type="evidence" value="ECO:0007669"/>
    <property type="project" value="UniProtKB-KW"/>
</dbReference>
<dbReference type="InterPro" id="IPR013249">
    <property type="entry name" value="RNA_pol_sigma70_r4_t2"/>
</dbReference>
<proteinExistence type="inferred from homology"/>
<dbReference type="SUPFAM" id="SSF88946">
    <property type="entry name" value="Sigma2 domain of RNA polymerase sigma factors"/>
    <property type="match status" value="1"/>
</dbReference>